<accession>A0A4R3KDL8</accession>
<keyword evidence="2" id="KW-0521">NADP</keyword>
<protein>
    <submittedName>
        <fullName evidence="5">Voltage-dependent potassium channel beta subunit</fullName>
    </submittedName>
</protein>
<organism evidence="5 6">
    <name type="scientific">Tepidibacillus fermentans</name>
    <dbReference type="NCBI Taxonomy" id="1281767"/>
    <lineage>
        <taxon>Bacteria</taxon>
        <taxon>Bacillati</taxon>
        <taxon>Bacillota</taxon>
        <taxon>Bacilli</taxon>
        <taxon>Bacillales</taxon>
        <taxon>Bacillaceae</taxon>
        <taxon>Tepidibacillus</taxon>
    </lineage>
</organism>
<dbReference type="Gene3D" id="3.20.20.100">
    <property type="entry name" value="NADP-dependent oxidoreductase domain"/>
    <property type="match status" value="1"/>
</dbReference>
<comment type="caution">
    <text evidence="5">The sequence shown here is derived from an EMBL/GenBank/DDBJ whole genome shotgun (WGS) entry which is preliminary data.</text>
</comment>
<dbReference type="PANTHER" id="PTHR43150">
    <property type="entry name" value="HYPERKINETIC, ISOFORM M"/>
    <property type="match status" value="1"/>
</dbReference>
<evidence type="ECO:0000313" key="6">
    <source>
        <dbReference type="Proteomes" id="UP000295788"/>
    </source>
</evidence>
<dbReference type="GO" id="GO:0016491">
    <property type="term" value="F:oxidoreductase activity"/>
    <property type="evidence" value="ECO:0007669"/>
    <property type="project" value="UniProtKB-KW"/>
</dbReference>
<dbReference type="GO" id="GO:0034220">
    <property type="term" value="P:monoatomic ion transmembrane transport"/>
    <property type="evidence" value="ECO:0007669"/>
    <property type="project" value="UniProtKB-KW"/>
</dbReference>
<dbReference type="SUPFAM" id="SSF51430">
    <property type="entry name" value="NAD(P)-linked oxidoreductase"/>
    <property type="match status" value="1"/>
</dbReference>
<evidence type="ECO:0000256" key="2">
    <source>
        <dbReference type="ARBA" id="ARBA00022857"/>
    </source>
</evidence>
<name>A0A4R3KDL8_9BACI</name>
<evidence type="ECO:0000259" key="4">
    <source>
        <dbReference type="Pfam" id="PF00248"/>
    </source>
</evidence>
<dbReference type="PRINTS" id="PR01577">
    <property type="entry name" value="KCNABCHANNEL"/>
</dbReference>
<keyword evidence="5" id="KW-0406">Ion transport</keyword>
<evidence type="ECO:0000256" key="1">
    <source>
        <dbReference type="ARBA" id="ARBA00006515"/>
    </source>
</evidence>
<sequence>MKYRRLGTTGVKVSEISLGSWLTYGGYVEKENAIKSIHKAYDLGINFFDTANVYRRGEAEKVVGEALRGFPRESYVLATKVFWPMGDGVNDRGLSRKHVIEQCNASLKRLGLDYVDLYYAHRYDPETPLEETLRAFDDLINQGKVLYVGVSEWTPAQIAEAIHIADKKLLDRIVVNQPVYNMFNRYIEKEIIPLSEAHGIGQVVFSPLAQGVLTGKYKKGAPVPAASRAAADKETSQFVYRYLTDENLDKVEQLEKVAKDLGITLAQLALAWVLRLKNVSSALIGASRPEQVEENVKAVDVELTQDVLERIEEILA</sequence>
<dbReference type="InterPro" id="IPR023210">
    <property type="entry name" value="NADP_OxRdtase_dom"/>
</dbReference>
<dbReference type="InterPro" id="IPR005399">
    <property type="entry name" value="K_chnl_volt-dep_bsu_KCNAB-rel"/>
</dbReference>
<keyword evidence="6" id="KW-1185">Reference proteome</keyword>
<reference evidence="5 6" key="1">
    <citation type="submission" date="2019-03" db="EMBL/GenBank/DDBJ databases">
        <title>Genomic Encyclopedia of Type Strains, Phase IV (KMG-IV): sequencing the most valuable type-strain genomes for metagenomic binning, comparative biology and taxonomic classification.</title>
        <authorList>
            <person name="Goeker M."/>
        </authorList>
    </citation>
    <scope>NUCLEOTIDE SEQUENCE [LARGE SCALE GENOMIC DNA]</scope>
    <source>
        <strain evidence="5 6">DSM 23802</strain>
    </source>
</reference>
<dbReference type="EMBL" id="SMAB01000013">
    <property type="protein sequence ID" value="TCS81287.1"/>
    <property type="molecule type" value="Genomic_DNA"/>
</dbReference>
<dbReference type="RefSeq" id="WP_132769403.1">
    <property type="nucleotide sequence ID" value="NZ_SMAB01000013.1"/>
</dbReference>
<dbReference type="Proteomes" id="UP000295788">
    <property type="component" value="Unassembled WGS sequence"/>
</dbReference>
<dbReference type="FunFam" id="3.20.20.100:FF:000004">
    <property type="entry name" value="Oxidoreductase, aldo/keto reductase"/>
    <property type="match status" value="1"/>
</dbReference>
<comment type="similarity">
    <text evidence="1">Belongs to the shaker potassium channel beta subunit family.</text>
</comment>
<gene>
    <name evidence="5" type="ORF">EDD72_11345</name>
</gene>
<dbReference type="AlphaFoldDB" id="A0A4R3KDL8"/>
<dbReference type="Pfam" id="PF00248">
    <property type="entry name" value="Aldo_ket_red"/>
    <property type="match status" value="1"/>
</dbReference>
<dbReference type="CDD" id="cd19074">
    <property type="entry name" value="Aldo_ket_red_shaker-like"/>
    <property type="match status" value="1"/>
</dbReference>
<keyword evidence="3" id="KW-0560">Oxidoreductase</keyword>
<keyword evidence="5" id="KW-0407">Ion channel</keyword>
<dbReference type="OrthoDB" id="9773828at2"/>
<evidence type="ECO:0000313" key="5">
    <source>
        <dbReference type="EMBL" id="TCS81287.1"/>
    </source>
</evidence>
<proteinExistence type="inferred from homology"/>
<feature type="domain" description="NADP-dependent oxidoreductase" evidence="4">
    <location>
        <begin position="15"/>
        <end position="315"/>
    </location>
</feature>
<dbReference type="PANTHER" id="PTHR43150:SF2">
    <property type="entry name" value="HYPERKINETIC, ISOFORM M"/>
    <property type="match status" value="1"/>
</dbReference>
<dbReference type="GO" id="GO:0005829">
    <property type="term" value="C:cytosol"/>
    <property type="evidence" value="ECO:0007669"/>
    <property type="project" value="UniProtKB-ARBA"/>
</dbReference>
<dbReference type="InterPro" id="IPR036812">
    <property type="entry name" value="NAD(P)_OxRdtase_dom_sf"/>
</dbReference>
<evidence type="ECO:0000256" key="3">
    <source>
        <dbReference type="ARBA" id="ARBA00023002"/>
    </source>
</evidence>
<keyword evidence="5" id="KW-0813">Transport</keyword>